<dbReference type="InterPro" id="IPR001330">
    <property type="entry name" value="Prenyltrans"/>
</dbReference>
<dbReference type="Pfam" id="PF00432">
    <property type="entry name" value="Prenyltrans"/>
    <property type="match status" value="1"/>
</dbReference>
<accession>A0A5B9QZA1</accession>
<name>A0A5B9QZA1_9BACT</name>
<dbReference type="RefSeq" id="WP_084426373.1">
    <property type="nucleotide sequence ID" value="NZ_CP042914.1"/>
</dbReference>
<dbReference type="Proteomes" id="UP000325286">
    <property type="component" value="Chromosome"/>
</dbReference>
<gene>
    <name evidence="3" type="ORF">UC8_53460</name>
</gene>
<keyword evidence="4" id="KW-1185">Reference proteome</keyword>
<dbReference type="PROSITE" id="PS51318">
    <property type="entry name" value="TAT"/>
    <property type="match status" value="1"/>
</dbReference>
<dbReference type="OrthoDB" id="265313at2"/>
<dbReference type="CDD" id="cd00688">
    <property type="entry name" value="ISOPREN_C2_like"/>
    <property type="match status" value="1"/>
</dbReference>
<evidence type="ECO:0000259" key="2">
    <source>
        <dbReference type="Pfam" id="PF00432"/>
    </source>
</evidence>
<evidence type="ECO:0000313" key="4">
    <source>
        <dbReference type="Proteomes" id="UP000325286"/>
    </source>
</evidence>
<evidence type="ECO:0000313" key="3">
    <source>
        <dbReference type="EMBL" id="QEG43299.1"/>
    </source>
</evidence>
<keyword evidence="3" id="KW-0808">Transferase</keyword>
<dbReference type="EMBL" id="CP042914">
    <property type="protein sequence ID" value="QEG43299.1"/>
    <property type="molecule type" value="Genomic_DNA"/>
</dbReference>
<evidence type="ECO:0000256" key="1">
    <source>
        <dbReference type="ARBA" id="ARBA00022737"/>
    </source>
</evidence>
<reference evidence="3 4" key="1">
    <citation type="submission" date="2019-08" db="EMBL/GenBank/DDBJ databases">
        <title>Deep-cultivation of Planctomycetes and their phenomic and genomic characterization uncovers novel biology.</title>
        <authorList>
            <person name="Wiegand S."/>
            <person name="Jogler M."/>
            <person name="Boedeker C."/>
            <person name="Pinto D."/>
            <person name="Vollmers J."/>
            <person name="Rivas-Marin E."/>
            <person name="Kohn T."/>
            <person name="Peeters S.H."/>
            <person name="Heuer A."/>
            <person name="Rast P."/>
            <person name="Oberbeckmann S."/>
            <person name="Bunk B."/>
            <person name="Jeske O."/>
            <person name="Meyerdierks A."/>
            <person name="Storesund J.E."/>
            <person name="Kallscheuer N."/>
            <person name="Luecker S."/>
            <person name="Lage O.M."/>
            <person name="Pohl T."/>
            <person name="Merkel B.J."/>
            <person name="Hornburger P."/>
            <person name="Mueller R.-W."/>
            <person name="Bruemmer F."/>
            <person name="Labrenz M."/>
            <person name="Spormann A.M."/>
            <person name="Op den Camp H."/>
            <person name="Overmann J."/>
            <person name="Amann R."/>
            <person name="Jetten M.S.M."/>
            <person name="Mascher T."/>
            <person name="Medema M.H."/>
            <person name="Devos D.P."/>
            <person name="Kaster A.-K."/>
            <person name="Ovreas L."/>
            <person name="Rohde M."/>
            <person name="Galperin M.Y."/>
            <person name="Jogler C."/>
        </authorList>
    </citation>
    <scope>NUCLEOTIDE SEQUENCE [LARGE SCALE GENOMIC DNA]</scope>
    <source>
        <strain evidence="3 4">UC8</strain>
    </source>
</reference>
<dbReference type="GO" id="GO:0016740">
    <property type="term" value="F:transferase activity"/>
    <property type="evidence" value="ECO:0007669"/>
    <property type="project" value="UniProtKB-KW"/>
</dbReference>
<dbReference type="Gene3D" id="1.50.10.20">
    <property type="match status" value="2"/>
</dbReference>
<dbReference type="KEGG" id="rul:UC8_53460"/>
<keyword evidence="1" id="KW-0677">Repeat</keyword>
<dbReference type="InterPro" id="IPR008930">
    <property type="entry name" value="Terpenoid_cyclase/PrenylTrfase"/>
</dbReference>
<protein>
    <submittedName>
        <fullName evidence="3">Prenyltransferase and squalene oxidase repeat protein</fullName>
    </submittedName>
</protein>
<proteinExistence type="predicted"/>
<organism evidence="3 4">
    <name type="scientific">Roseimaritima ulvae</name>
    <dbReference type="NCBI Taxonomy" id="980254"/>
    <lineage>
        <taxon>Bacteria</taxon>
        <taxon>Pseudomonadati</taxon>
        <taxon>Planctomycetota</taxon>
        <taxon>Planctomycetia</taxon>
        <taxon>Pirellulales</taxon>
        <taxon>Pirellulaceae</taxon>
        <taxon>Roseimaritima</taxon>
    </lineage>
</organism>
<dbReference type="UniPathway" id="UPA00337"/>
<dbReference type="InterPro" id="IPR006311">
    <property type="entry name" value="TAT_signal"/>
</dbReference>
<dbReference type="AlphaFoldDB" id="A0A5B9QZA1"/>
<dbReference type="SUPFAM" id="SSF48239">
    <property type="entry name" value="Terpenoid cyclases/Protein prenyltransferases"/>
    <property type="match status" value="1"/>
</dbReference>
<feature type="domain" description="Prenyltransferase alpha-alpha toroid" evidence="2">
    <location>
        <begin position="131"/>
        <end position="280"/>
    </location>
</feature>
<sequence length="359" mass="39318">MMVAQPIDRRRFLRGCSTSAMLCAAMSSDGRLEAAQAAADPLAAWADTDDLFTLEVRQAIFRGLQFLTATQAATGSFPDRMGRNVGVVALSGLAMLATGNLPGRGRFGEPLQRCIRYITGASLDSGFIVRRESVSRGEMYGHGFATLFLAEALGITPRDDLGAKVRAAVEIILAAQHSSGGWRYTPQPTEADLSVTICQVMALRAARNAGIYVPAEVITKAIDYIRRSQNPDGGFMYQMQGGESRFPLTAGAIVALQNAGRYEGSEIELAYNFLKRRRIANLSPRQTNYFLYAHYYSVQAYWQKGGDEFRSWYGGLRNVLLNAQADDGGWNDFVGRTYATAMSCLILSAPRSSLPIFQR</sequence>